<dbReference type="InterPro" id="IPR001245">
    <property type="entry name" value="Ser-Thr/Tyr_kinase_cat_dom"/>
</dbReference>
<feature type="domain" description="Protein kinase" evidence="6">
    <location>
        <begin position="1"/>
        <end position="200"/>
    </location>
</feature>
<keyword evidence="4" id="KW-0067">ATP-binding</keyword>
<evidence type="ECO:0000256" key="4">
    <source>
        <dbReference type="ARBA" id="ARBA00022840"/>
    </source>
</evidence>
<keyword evidence="1" id="KW-0808">Transferase</keyword>
<evidence type="ECO:0000256" key="1">
    <source>
        <dbReference type="ARBA" id="ARBA00022679"/>
    </source>
</evidence>
<evidence type="ECO:0000259" key="6">
    <source>
        <dbReference type="PROSITE" id="PS50011"/>
    </source>
</evidence>
<evidence type="ECO:0000313" key="8">
    <source>
        <dbReference type="Proteomes" id="UP001206925"/>
    </source>
</evidence>
<keyword evidence="3" id="KW-0418">Kinase</keyword>
<dbReference type="InterPro" id="IPR008271">
    <property type="entry name" value="Ser/Thr_kinase_AS"/>
</dbReference>
<dbReference type="PROSITE" id="PS00108">
    <property type="entry name" value="PROTEIN_KINASE_ST"/>
    <property type="match status" value="1"/>
</dbReference>
<reference evidence="7" key="1">
    <citation type="submission" date="2022-06" db="EMBL/GenBank/DDBJ databases">
        <title>Uncovering the hologenomic basis of an extraordinary plant invasion.</title>
        <authorList>
            <person name="Bieker V.C."/>
            <person name="Martin M.D."/>
            <person name="Gilbert T."/>
            <person name="Hodgins K."/>
            <person name="Battlay P."/>
            <person name="Petersen B."/>
            <person name="Wilson J."/>
        </authorList>
    </citation>
    <scope>NUCLEOTIDE SEQUENCE</scope>
    <source>
        <strain evidence="7">AA19_3_7</strain>
        <tissue evidence="7">Leaf</tissue>
    </source>
</reference>
<keyword evidence="8" id="KW-1185">Reference proteome</keyword>
<feature type="region of interest" description="Disordered" evidence="5">
    <location>
        <begin position="211"/>
        <end position="232"/>
    </location>
</feature>
<dbReference type="Gene3D" id="1.10.510.10">
    <property type="entry name" value="Transferase(Phosphotransferase) domain 1"/>
    <property type="match status" value="1"/>
</dbReference>
<dbReference type="InterPro" id="IPR011009">
    <property type="entry name" value="Kinase-like_dom_sf"/>
</dbReference>
<feature type="non-terminal residue" evidence="7">
    <location>
        <position position="1"/>
    </location>
</feature>
<dbReference type="InterPro" id="IPR000719">
    <property type="entry name" value="Prot_kinase_dom"/>
</dbReference>
<accession>A0AAD5BN55</accession>
<organism evidence="7 8">
    <name type="scientific">Ambrosia artemisiifolia</name>
    <name type="common">Common ragweed</name>
    <dbReference type="NCBI Taxonomy" id="4212"/>
    <lineage>
        <taxon>Eukaryota</taxon>
        <taxon>Viridiplantae</taxon>
        <taxon>Streptophyta</taxon>
        <taxon>Embryophyta</taxon>
        <taxon>Tracheophyta</taxon>
        <taxon>Spermatophyta</taxon>
        <taxon>Magnoliopsida</taxon>
        <taxon>eudicotyledons</taxon>
        <taxon>Gunneridae</taxon>
        <taxon>Pentapetalae</taxon>
        <taxon>asterids</taxon>
        <taxon>campanulids</taxon>
        <taxon>Asterales</taxon>
        <taxon>Asteraceae</taxon>
        <taxon>Asteroideae</taxon>
        <taxon>Heliantheae alliance</taxon>
        <taxon>Heliantheae</taxon>
        <taxon>Ambrosia</taxon>
    </lineage>
</organism>
<dbReference type="PANTHER" id="PTHR47973">
    <property type="entry name" value="CYSTEINE-RICH RECEPTOR-LIKE PROTEIN KINASE 3"/>
    <property type="match status" value="1"/>
</dbReference>
<protein>
    <recommendedName>
        <fullName evidence="6">Protein kinase domain-containing protein</fullName>
    </recommendedName>
</protein>
<evidence type="ECO:0000313" key="7">
    <source>
        <dbReference type="EMBL" id="KAI7726442.1"/>
    </source>
</evidence>
<dbReference type="GO" id="GO:0005524">
    <property type="term" value="F:ATP binding"/>
    <property type="evidence" value="ECO:0007669"/>
    <property type="project" value="UniProtKB-KW"/>
</dbReference>
<dbReference type="Proteomes" id="UP001206925">
    <property type="component" value="Unassembled WGS sequence"/>
</dbReference>
<evidence type="ECO:0000256" key="2">
    <source>
        <dbReference type="ARBA" id="ARBA00022741"/>
    </source>
</evidence>
<comment type="caution">
    <text evidence="7">The sequence shown here is derived from an EMBL/GenBank/DDBJ whole genome shotgun (WGS) entry which is preliminary data.</text>
</comment>
<evidence type="ECO:0000256" key="3">
    <source>
        <dbReference type="ARBA" id="ARBA00022777"/>
    </source>
</evidence>
<dbReference type="PROSITE" id="PS50011">
    <property type="entry name" value="PROTEIN_KINASE_DOM"/>
    <property type="match status" value="1"/>
</dbReference>
<name>A0AAD5BN55_AMBAR</name>
<dbReference type="AlphaFoldDB" id="A0AAD5BN55"/>
<dbReference type="InterPro" id="IPR052059">
    <property type="entry name" value="CR_Ser/Thr_kinase"/>
</dbReference>
<dbReference type="GO" id="GO:0004672">
    <property type="term" value="F:protein kinase activity"/>
    <property type="evidence" value="ECO:0007669"/>
    <property type="project" value="InterPro"/>
</dbReference>
<dbReference type="Pfam" id="PF07714">
    <property type="entry name" value="PK_Tyr_Ser-Thr"/>
    <property type="match status" value="1"/>
</dbReference>
<proteinExistence type="predicted"/>
<evidence type="ECO:0000256" key="5">
    <source>
        <dbReference type="SAM" id="MobiDB-lite"/>
    </source>
</evidence>
<dbReference type="SMART" id="SM00220">
    <property type="entry name" value="S_TKc"/>
    <property type="match status" value="1"/>
</dbReference>
<dbReference type="EMBL" id="JAMZMK010011667">
    <property type="protein sequence ID" value="KAI7726442.1"/>
    <property type="molecule type" value="Genomic_DNA"/>
</dbReference>
<gene>
    <name evidence="7" type="ORF">M8C21_021352</name>
</gene>
<sequence>AQRGTLDWNQRYEIILGIGRGLVHLHDEYHFKIVHRDIKSSNILLSDDFRPKIADFGLARFHPKDQSHVSTGFAGTLGYTAPEYALNGILSDKVDTYSFGIVVLEIISGRRSTELRSYGSSTCFLLEDAWEMYENTKHTNVIDETLNLNKCEHEHATKIIEIALLCTMSPASDRPVMSEVVSMLQEGKSSAKIQLTRPTFLRYEDRRIRINHAKPKDTDATEELHTDTETTN</sequence>
<dbReference type="SUPFAM" id="SSF56112">
    <property type="entry name" value="Protein kinase-like (PK-like)"/>
    <property type="match status" value="1"/>
</dbReference>
<dbReference type="FunFam" id="1.10.510.10:FF:000336">
    <property type="entry name" value="Cysteine-rich receptor-like protein kinase 2"/>
    <property type="match status" value="1"/>
</dbReference>
<keyword evidence="2" id="KW-0547">Nucleotide-binding</keyword>